<organism evidence="2 3">
    <name type="scientific">Gloeophyllum trabeum (strain ATCC 11539 / FP-39264 / Madison 617)</name>
    <name type="common">Brown rot fungus</name>
    <dbReference type="NCBI Taxonomy" id="670483"/>
    <lineage>
        <taxon>Eukaryota</taxon>
        <taxon>Fungi</taxon>
        <taxon>Dikarya</taxon>
        <taxon>Basidiomycota</taxon>
        <taxon>Agaricomycotina</taxon>
        <taxon>Agaricomycetes</taxon>
        <taxon>Gloeophyllales</taxon>
        <taxon>Gloeophyllaceae</taxon>
        <taxon>Gloeophyllum</taxon>
    </lineage>
</organism>
<feature type="region of interest" description="Disordered" evidence="1">
    <location>
        <begin position="1"/>
        <end position="40"/>
    </location>
</feature>
<dbReference type="RefSeq" id="XP_007863350.1">
    <property type="nucleotide sequence ID" value="XM_007865159.1"/>
</dbReference>
<name>S7QFY4_GLOTA</name>
<reference evidence="2 3" key="1">
    <citation type="journal article" date="2012" name="Science">
        <title>The Paleozoic origin of enzymatic lignin decomposition reconstructed from 31 fungal genomes.</title>
        <authorList>
            <person name="Floudas D."/>
            <person name="Binder M."/>
            <person name="Riley R."/>
            <person name="Barry K."/>
            <person name="Blanchette R.A."/>
            <person name="Henrissat B."/>
            <person name="Martinez A.T."/>
            <person name="Otillar R."/>
            <person name="Spatafora J.W."/>
            <person name="Yadav J.S."/>
            <person name="Aerts A."/>
            <person name="Benoit I."/>
            <person name="Boyd A."/>
            <person name="Carlson A."/>
            <person name="Copeland A."/>
            <person name="Coutinho P.M."/>
            <person name="de Vries R.P."/>
            <person name="Ferreira P."/>
            <person name="Findley K."/>
            <person name="Foster B."/>
            <person name="Gaskell J."/>
            <person name="Glotzer D."/>
            <person name="Gorecki P."/>
            <person name="Heitman J."/>
            <person name="Hesse C."/>
            <person name="Hori C."/>
            <person name="Igarashi K."/>
            <person name="Jurgens J.A."/>
            <person name="Kallen N."/>
            <person name="Kersten P."/>
            <person name="Kohler A."/>
            <person name="Kuees U."/>
            <person name="Kumar T.K.A."/>
            <person name="Kuo A."/>
            <person name="LaButti K."/>
            <person name="Larrondo L.F."/>
            <person name="Lindquist E."/>
            <person name="Ling A."/>
            <person name="Lombard V."/>
            <person name="Lucas S."/>
            <person name="Lundell T."/>
            <person name="Martin R."/>
            <person name="McLaughlin D.J."/>
            <person name="Morgenstern I."/>
            <person name="Morin E."/>
            <person name="Murat C."/>
            <person name="Nagy L.G."/>
            <person name="Nolan M."/>
            <person name="Ohm R.A."/>
            <person name="Patyshakuliyeva A."/>
            <person name="Rokas A."/>
            <person name="Ruiz-Duenas F.J."/>
            <person name="Sabat G."/>
            <person name="Salamov A."/>
            <person name="Samejima M."/>
            <person name="Schmutz J."/>
            <person name="Slot J.C."/>
            <person name="St John F."/>
            <person name="Stenlid J."/>
            <person name="Sun H."/>
            <person name="Sun S."/>
            <person name="Syed K."/>
            <person name="Tsang A."/>
            <person name="Wiebenga A."/>
            <person name="Young D."/>
            <person name="Pisabarro A."/>
            <person name="Eastwood D.C."/>
            <person name="Martin F."/>
            <person name="Cullen D."/>
            <person name="Grigoriev I.V."/>
            <person name="Hibbett D.S."/>
        </authorList>
    </citation>
    <scope>NUCLEOTIDE SEQUENCE [LARGE SCALE GENOMIC DNA]</scope>
    <source>
        <strain evidence="2 3">ATCC 11539</strain>
    </source>
</reference>
<dbReference type="AlphaFoldDB" id="S7QFY4"/>
<proteinExistence type="predicted"/>
<evidence type="ECO:0000313" key="3">
    <source>
        <dbReference type="Proteomes" id="UP000030669"/>
    </source>
</evidence>
<dbReference type="KEGG" id="gtr:GLOTRDRAFT_104016"/>
<keyword evidence="3" id="KW-1185">Reference proteome</keyword>
<dbReference type="OMA" id="ESTYHRK"/>
<dbReference type="OrthoDB" id="17066at2759"/>
<dbReference type="HOGENOM" id="CLU_089014_0_0_1"/>
<feature type="compositionally biased region" description="Low complexity" evidence="1">
    <location>
        <begin position="24"/>
        <end position="37"/>
    </location>
</feature>
<accession>S7QFY4</accession>
<dbReference type="Proteomes" id="UP000030669">
    <property type="component" value="Unassembled WGS sequence"/>
</dbReference>
<dbReference type="EMBL" id="KB469298">
    <property type="protein sequence ID" value="EPQ58068.1"/>
    <property type="molecule type" value="Genomic_DNA"/>
</dbReference>
<gene>
    <name evidence="2" type="ORF">GLOTRDRAFT_104016</name>
</gene>
<evidence type="ECO:0000256" key="1">
    <source>
        <dbReference type="SAM" id="MobiDB-lite"/>
    </source>
</evidence>
<protein>
    <submittedName>
        <fullName evidence="2">Uncharacterized protein</fullName>
    </submittedName>
</protein>
<evidence type="ECO:0000313" key="2">
    <source>
        <dbReference type="EMBL" id="EPQ58068.1"/>
    </source>
</evidence>
<dbReference type="eggNOG" id="ENOG502SFGK">
    <property type="taxonomic scope" value="Eukaryota"/>
</dbReference>
<sequence>MSRLASFKGPSTPTSSPVRVKQAPSSPGQSPSKPSESPYHRKVRTLMLELRTCATTWDNIALIDGLKAASSLVDARTELDNTLGLFPPGKQPTYHVVEPKITLMESRIADLDKVILRLKKQLHKMNVIIENLEAILFDAHKVRGWQWATEEPLWMTWPLERFVSSASQILVPYRRSLEMHIDIVNTLRSHSVPFETSRSAIADWAAQPHLDEEGWDARWEELCSVEIDGWD</sequence>
<dbReference type="GeneID" id="19298615"/>